<comment type="caution">
    <text evidence="2">Lacks conserved residue(s) required for the propagation of feature annotation.</text>
</comment>
<dbReference type="GO" id="GO:0003697">
    <property type="term" value="F:single-stranded DNA binding"/>
    <property type="evidence" value="ECO:0007669"/>
    <property type="project" value="UniProtKB-UniRule"/>
</dbReference>
<evidence type="ECO:0000313" key="4">
    <source>
        <dbReference type="EMBL" id="AOP32890.1"/>
    </source>
</evidence>
<proteinExistence type="inferred from homology"/>
<accession>A0A1D7UTE7</accession>
<dbReference type="InterPro" id="IPR012340">
    <property type="entry name" value="NA-bd_OB-fold"/>
</dbReference>
<dbReference type="KEGG" id="laj:A0128_02815"/>
<keyword evidence="1 2" id="KW-0238">DNA-binding</keyword>
<dbReference type="Gene3D" id="2.40.50.140">
    <property type="entry name" value="Nucleic acid-binding proteins"/>
    <property type="match status" value="1"/>
</dbReference>
<dbReference type="InterPro" id="IPR011344">
    <property type="entry name" value="ssDNA-bd"/>
</dbReference>
<evidence type="ECO:0000313" key="5">
    <source>
        <dbReference type="Proteomes" id="UP000094197"/>
    </source>
</evidence>
<dbReference type="EMBL" id="CP015217">
    <property type="protein sequence ID" value="AOP32890.1"/>
    <property type="molecule type" value="Genomic_DNA"/>
</dbReference>
<evidence type="ECO:0000256" key="3">
    <source>
        <dbReference type="PIRNR" id="PIRNR002070"/>
    </source>
</evidence>
<dbReference type="HAMAP" id="MF_00984">
    <property type="entry name" value="SSB"/>
    <property type="match status" value="1"/>
</dbReference>
<dbReference type="InterPro" id="IPR000424">
    <property type="entry name" value="Primosome_PriB/ssb"/>
</dbReference>
<dbReference type="Proteomes" id="UP000094197">
    <property type="component" value="Chromosome 1"/>
</dbReference>
<dbReference type="RefSeq" id="WP_069606136.1">
    <property type="nucleotide sequence ID" value="NZ_CP015217.1"/>
</dbReference>
<evidence type="ECO:0000256" key="1">
    <source>
        <dbReference type="ARBA" id="ARBA00023125"/>
    </source>
</evidence>
<reference evidence="4 5" key="1">
    <citation type="submission" date="2016-04" db="EMBL/GenBank/DDBJ databases">
        <title>Complete genome seqeunce of Leptospira alstonii serovar Room22.</title>
        <authorList>
            <person name="Nally J.E."/>
            <person name="Bayles D.O."/>
            <person name="Hurley D."/>
            <person name="Fanning S."/>
            <person name="McMahon B.J."/>
            <person name="Arent Z."/>
        </authorList>
    </citation>
    <scope>NUCLEOTIDE SEQUENCE [LARGE SCALE GENOMIC DNA]</scope>
    <source>
        <strain evidence="4 5">GWTS #1</strain>
    </source>
</reference>
<protein>
    <recommendedName>
        <fullName evidence="2 3">Single-stranded DNA-binding protein</fullName>
        <shortName evidence="2">SSB</shortName>
    </recommendedName>
</protein>
<dbReference type="PROSITE" id="PS50935">
    <property type="entry name" value="SSB"/>
    <property type="match status" value="1"/>
</dbReference>
<evidence type="ECO:0000256" key="2">
    <source>
        <dbReference type="HAMAP-Rule" id="MF_00984"/>
    </source>
</evidence>
<keyword evidence="5" id="KW-1185">Reference proteome</keyword>
<dbReference type="GO" id="GO:0009295">
    <property type="term" value="C:nucleoid"/>
    <property type="evidence" value="ECO:0007669"/>
    <property type="project" value="TreeGrafter"/>
</dbReference>
<dbReference type="PANTHER" id="PTHR10302">
    <property type="entry name" value="SINGLE-STRANDED DNA-BINDING PROTEIN"/>
    <property type="match status" value="1"/>
</dbReference>
<dbReference type="PANTHER" id="PTHR10302:SF27">
    <property type="entry name" value="SINGLE-STRANDED DNA-BINDING PROTEIN"/>
    <property type="match status" value="1"/>
</dbReference>
<dbReference type="SUPFAM" id="SSF50249">
    <property type="entry name" value="Nucleic acid-binding proteins"/>
    <property type="match status" value="1"/>
</dbReference>
<dbReference type="PIRSF" id="PIRSF002070">
    <property type="entry name" value="SSB"/>
    <property type="match status" value="1"/>
</dbReference>
<dbReference type="Pfam" id="PF00436">
    <property type="entry name" value="SSB"/>
    <property type="match status" value="1"/>
</dbReference>
<dbReference type="OrthoDB" id="9809878at2"/>
<dbReference type="GO" id="GO:0006260">
    <property type="term" value="P:DNA replication"/>
    <property type="evidence" value="ECO:0007669"/>
    <property type="project" value="InterPro"/>
</dbReference>
<organism evidence="4 5">
    <name type="scientific">Leptospira tipperaryensis</name>
    <dbReference type="NCBI Taxonomy" id="2564040"/>
    <lineage>
        <taxon>Bacteria</taxon>
        <taxon>Pseudomonadati</taxon>
        <taxon>Spirochaetota</taxon>
        <taxon>Spirochaetia</taxon>
        <taxon>Leptospirales</taxon>
        <taxon>Leptospiraceae</taxon>
        <taxon>Leptospira</taxon>
    </lineage>
</organism>
<dbReference type="CDD" id="cd04496">
    <property type="entry name" value="SSB_OBF"/>
    <property type="match status" value="1"/>
</dbReference>
<sequence>MKNLSHIILDGNLTADPELKTLNSGKSVATFTLAVNHDYKSTPDHPSEVSYIEVEAWEKQAENCHEYLKKGKKATVIGELRQDRWKAQDGGNRSKMKVVVHTVRFDGLPGKREKEAA</sequence>
<comment type="subunit">
    <text evidence="2">Homotetramer.</text>
</comment>
<dbReference type="NCBIfam" id="TIGR00621">
    <property type="entry name" value="ssb"/>
    <property type="match status" value="1"/>
</dbReference>
<name>A0A1D7UTE7_9LEPT</name>
<gene>
    <name evidence="4" type="ORF">A0128_02815</name>
</gene>
<dbReference type="AlphaFoldDB" id="A0A1D7UTE7"/>